<feature type="compositionally biased region" description="Acidic residues" evidence="1">
    <location>
        <begin position="228"/>
        <end position="240"/>
    </location>
</feature>
<evidence type="ECO:0000313" key="3">
    <source>
        <dbReference type="Proteomes" id="UP000766486"/>
    </source>
</evidence>
<proteinExistence type="predicted"/>
<gene>
    <name evidence="2" type="ORF">CLO192961_LOCUS368653</name>
</gene>
<comment type="caution">
    <text evidence="2">The sequence shown here is derived from an EMBL/GenBank/DDBJ whole genome shotgun (WGS) entry which is preliminary data.</text>
</comment>
<dbReference type="EMBL" id="CABFNS010000875">
    <property type="protein sequence ID" value="VUC34000.1"/>
    <property type="molecule type" value="Genomic_DNA"/>
</dbReference>
<reference evidence="2 3" key="1">
    <citation type="submission" date="2019-06" db="EMBL/GenBank/DDBJ databases">
        <authorList>
            <person name="Broberg M."/>
        </authorList>
    </citation>
    <scope>NUCLEOTIDE SEQUENCE [LARGE SCALE GENOMIC DNA]</scope>
</reference>
<feature type="compositionally biased region" description="Acidic residues" evidence="1">
    <location>
        <begin position="251"/>
        <end position="263"/>
    </location>
</feature>
<sequence>MNNKNWNDRADKDLFFTILSVKNIGVISGSEWITIGNHMRTLGYGFTNEGCRQHFQGLRRAQNKSGDGGSTGASNRRVDPTWNPITRRPGPGRGRPRKSMSSDTPTTEPSVPDAIVSGQPNAAPVAMPGLPPQVPGGQVYEPSQQPIHYPSPPLPHAQLHGQQPHPGISQPQPHVTEPHPQDGQPNHSLADDKVGGATSHHNVDVPLPHTASTAVEDSSVDALHLEPENDVDAEGEGDDEPPIKRQRIDSDDAMPPDSLEDDPVLALATANNAGSDPYPPDFSYAEA</sequence>
<protein>
    <recommendedName>
        <fullName evidence="4">Myb-like domain-containing protein</fullName>
    </recommendedName>
</protein>
<feature type="region of interest" description="Disordered" evidence="1">
    <location>
        <begin position="59"/>
        <end position="287"/>
    </location>
</feature>
<organism evidence="2 3">
    <name type="scientific">Bionectria ochroleuca</name>
    <name type="common">Gliocladium roseum</name>
    <dbReference type="NCBI Taxonomy" id="29856"/>
    <lineage>
        <taxon>Eukaryota</taxon>
        <taxon>Fungi</taxon>
        <taxon>Dikarya</taxon>
        <taxon>Ascomycota</taxon>
        <taxon>Pezizomycotina</taxon>
        <taxon>Sordariomycetes</taxon>
        <taxon>Hypocreomycetidae</taxon>
        <taxon>Hypocreales</taxon>
        <taxon>Bionectriaceae</taxon>
        <taxon>Clonostachys</taxon>
    </lineage>
</organism>
<name>A0ABY6US24_BIOOC</name>
<keyword evidence="3" id="KW-1185">Reference proteome</keyword>
<evidence type="ECO:0000256" key="1">
    <source>
        <dbReference type="SAM" id="MobiDB-lite"/>
    </source>
</evidence>
<dbReference type="Proteomes" id="UP000766486">
    <property type="component" value="Unassembled WGS sequence"/>
</dbReference>
<accession>A0ABY6US24</accession>
<feature type="compositionally biased region" description="Polar residues" evidence="1">
    <location>
        <begin position="99"/>
        <end position="109"/>
    </location>
</feature>
<feature type="compositionally biased region" description="Basic and acidic residues" evidence="1">
    <location>
        <begin position="241"/>
        <end position="250"/>
    </location>
</feature>
<evidence type="ECO:0000313" key="2">
    <source>
        <dbReference type="EMBL" id="VUC34000.1"/>
    </source>
</evidence>
<evidence type="ECO:0008006" key="4">
    <source>
        <dbReference type="Google" id="ProtNLM"/>
    </source>
</evidence>